<dbReference type="AlphaFoldDB" id="A0A6P1KC06"/>
<dbReference type="EC" id="1.5.1.38" evidence="7"/>
<protein>
    <submittedName>
        <fullName evidence="7">Oxygen-insensitive NADPH nitroreductase</fullName>
        <ecNumber evidence="7">1.5.1.38</ecNumber>
    </submittedName>
</protein>
<dbReference type="PIRSF" id="PIRSF005426">
    <property type="entry name" value="Frp"/>
    <property type="match status" value="1"/>
</dbReference>
<dbReference type="PANTHER" id="PTHR43425">
    <property type="entry name" value="OXYGEN-INSENSITIVE NADPH NITROREDUCTASE"/>
    <property type="match status" value="1"/>
</dbReference>
<keyword evidence="4 5" id="KW-0560">Oxidoreductase</keyword>
<dbReference type="SUPFAM" id="SSF55469">
    <property type="entry name" value="FMN-dependent nitroreductase-like"/>
    <property type="match status" value="1"/>
</dbReference>
<dbReference type="Pfam" id="PF00881">
    <property type="entry name" value="Nitroreductase"/>
    <property type="match status" value="1"/>
</dbReference>
<dbReference type="InterPro" id="IPR000415">
    <property type="entry name" value="Nitroreductase-like"/>
</dbReference>
<dbReference type="EMBL" id="CP047226">
    <property type="protein sequence ID" value="QHG09619.1"/>
    <property type="molecule type" value="Genomic_DNA"/>
</dbReference>
<reference evidence="7" key="1">
    <citation type="journal article" date="2020" name="Microbiol. Resour. Announc.">
        <title>Complete Genome Sequence of Moraxella osloensis Strain YV1, Isolated from an Australian Wastewater Treatment Plant.</title>
        <authorList>
            <person name="Batinovic S."/>
            <person name="Rice D.T.F."/>
            <person name="Seviour R.J."/>
            <person name="Petrovski S."/>
        </authorList>
    </citation>
    <scope>NUCLEOTIDE SEQUENCE</scope>
    <source>
        <strain evidence="7">YV1</strain>
    </source>
</reference>
<evidence type="ECO:0000256" key="3">
    <source>
        <dbReference type="ARBA" id="ARBA00022643"/>
    </source>
</evidence>
<dbReference type="Gene3D" id="3.40.109.10">
    <property type="entry name" value="NADH Oxidase"/>
    <property type="match status" value="1"/>
</dbReference>
<dbReference type="GO" id="GO:0052873">
    <property type="term" value="F:FMN reductase (NADPH) activity"/>
    <property type="evidence" value="ECO:0007669"/>
    <property type="project" value="UniProtKB-EC"/>
</dbReference>
<name>A0A6P1KC06_FAUOS</name>
<evidence type="ECO:0000256" key="1">
    <source>
        <dbReference type="ARBA" id="ARBA00008366"/>
    </source>
</evidence>
<evidence type="ECO:0000313" key="7">
    <source>
        <dbReference type="EMBL" id="QHG09619.1"/>
    </source>
</evidence>
<dbReference type="InterPro" id="IPR016446">
    <property type="entry name" value="Flavin_OxRdtase_Frp"/>
</dbReference>
<dbReference type="PANTHER" id="PTHR43425:SF2">
    <property type="entry name" value="OXYGEN-INSENSITIVE NADPH NITROREDUCTASE"/>
    <property type="match status" value="1"/>
</dbReference>
<evidence type="ECO:0000256" key="5">
    <source>
        <dbReference type="PIRNR" id="PIRNR005426"/>
    </source>
</evidence>
<dbReference type="InterPro" id="IPR029479">
    <property type="entry name" value="Nitroreductase"/>
</dbReference>
<keyword evidence="2 5" id="KW-0285">Flavoprotein</keyword>
<comment type="similarity">
    <text evidence="1 5">Belongs to the flavin oxidoreductase frp family.</text>
</comment>
<accession>A0A6P1KC06</accession>
<sequence length="260" mass="28795">MTTENMTTYGDSKPTLETILNHRSIRKFTNQPIDAATFEQLIEAGMAGSSSGFLQSASIIRVTDAKQRYDIRRICADAQQAKDGEKYGHPYVEQCAELLIFCMDNHRHQTLVPNAQIDWTEVTIVGAVDAAIMAQNLLLAAESIGLGGVYLGSIRNDIRRMGDILKLPQGVVPLFGMALGYPDQNPAMRPRLPKALVVSTNQYEPAEKSALDQYNQTVADYYAARGQAGADWVQTIESYLDKPVRPDVLPYLNQQGYAKH</sequence>
<keyword evidence="3 5" id="KW-0288">FMN</keyword>
<gene>
    <name evidence="7" type="primary">nfsA</name>
    <name evidence="7" type="ORF">GSF12_06760</name>
</gene>
<dbReference type="CDD" id="cd02146">
    <property type="entry name" value="NfsA-like"/>
    <property type="match status" value="1"/>
</dbReference>
<organism evidence="7">
    <name type="scientific">Faucicola osloensis</name>
    <name type="common">Moraxella osloensis</name>
    <dbReference type="NCBI Taxonomy" id="34062"/>
    <lineage>
        <taxon>Bacteria</taxon>
        <taxon>Pseudomonadati</taxon>
        <taxon>Pseudomonadota</taxon>
        <taxon>Gammaproteobacteria</taxon>
        <taxon>Moraxellales</taxon>
        <taxon>Moraxellaceae</taxon>
        <taxon>Faucicola</taxon>
    </lineage>
</organism>
<proteinExistence type="inferred from homology"/>
<dbReference type="NCBIfam" id="NF008033">
    <property type="entry name" value="PRK10765.1"/>
    <property type="match status" value="1"/>
</dbReference>
<evidence type="ECO:0000259" key="6">
    <source>
        <dbReference type="Pfam" id="PF00881"/>
    </source>
</evidence>
<evidence type="ECO:0000256" key="4">
    <source>
        <dbReference type="ARBA" id="ARBA00023002"/>
    </source>
</evidence>
<evidence type="ECO:0000256" key="2">
    <source>
        <dbReference type="ARBA" id="ARBA00022630"/>
    </source>
</evidence>
<keyword evidence="5" id="KW-0521">NADP</keyword>
<feature type="domain" description="Nitroreductase" evidence="6">
    <location>
        <begin position="19"/>
        <end position="181"/>
    </location>
</feature>